<dbReference type="KEGG" id="smd:Smed_6474"/>
<geneLocation type="plasmid" evidence="2 3">
    <name>pSMED03</name>
</geneLocation>
<organism evidence="2 3">
    <name type="scientific">Sinorhizobium medicae (strain WSM419)</name>
    <name type="common">Ensifer medicae</name>
    <dbReference type="NCBI Taxonomy" id="366394"/>
    <lineage>
        <taxon>Bacteria</taxon>
        <taxon>Pseudomonadati</taxon>
        <taxon>Pseudomonadota</taxon>
        <taxon>Alphaproteobacteria</taxon>
        <taxon>Hyphomicrobiales</taxon>
        <taxon>Rhizobiaceae</taxon>
        <taxon>Sinorhizobium/Ensifer group</taxon>
        <taxon>Sinorhizobium</taxon>
    </lineage>
</organism>
<dbReference type="Proteomes" id="UP000001108">
    <property type="component" value="Plasmid pSMED03"/>
</dbReference>
<feature type="compositionally biased region" description="Basic and acidic residues" evidence="1">
    <location>
        <begin position="18"/>
        <end position="29"/>
    </location>
</feature>
<evidence type="ECO:0000313" key="2">
    <source>
        <dbReference type="EMBL" id="ABR65032.1"/>
    </source>
</evidence>
<feature type="region of interest" description="Disordered" evidence="1">
    <location>
        <begin position="1"/>
        <end position="51"/>
    </location>
</feature>
<dbReference type="HOGENOM" id="CLU_3103873_0_0_5"/>
<protein>
    <submittedName>
        <fullName evidence="2">Uncharacterized protein</fullName>
    </submittedName>
</protein>
<name>A6UN02_SINMW</name>
<sequence>MLEKSLLDMRAYLGGTPKKGEAGGRRSVLENKAPPAARRPGRGNRGCRTSA</sequence>
<dbReference type="EMBL" id="CP000741">
    <property type="protein sequence ID" value="ABR65032.1"/>
    <property type="molecule type" value="Genomic_DNA"/>
</dbReference>
<reference evidence="3" key="1">
    <citation type="submission" date="2007-06" db="EMBL/GenBank/DDBJ databases">
        <title>Complete sequence of Sinorhizobium medicae WSM419 plasmid pSMED03.</title>
        <authorList>
            <consortium name="US DOE Joint Genome Institute"/>
            <person name="Copeland A."/>
            <person name="Lucas S."/>
            <person name="Lapidus A."/>
            <person name="Barry K."/>
            <person name="Glavina del Rio T."/>
            <person name="Dalin E."/>
            <person name="Tice H."/>
            <person name="Pitluck S."/>
            <person name="Chain P."/>
            <person name="Malfatti S."/>
            <person name="Shin M."/>
            <person name="Vergez L."/>
            <person name="Schmutz J."/>
            <person name="Larimer F."/>
            <person name="Land M."/>
            <person name="Hauser L."/>
            <person name="Kyrpides N."/>
            <person name="Mikhailova N."/>
            <person name="Reeve W.G."/>
            <person name="Richardson P."/>
        </authorList>
    </citation>
    <scope>NUCLEOTIDE SEQUENCE [LARGE SCALE GENOMIC DNA]</scope>
    <source>
        <strain evidence="3">WSM419</strain>
        <plasmid evidence="3">Plasmid pSMED03</plasmid>
    </source>
</reference>
<keyword evidence="2" id="KW-0614">Plasmid</keyword>
<proteinExistence type="predicted"/>
<accession>A6UN02</accession>
<gene>
    <name evidence="2" type="ordered locus">Smed_6474</name>
</gene>
<reference evidence="2 3" key="2">
    <citation type="journal article" date="2010" name="Stand. Genomic Sci.">
        <title>Complete genome sequence of the Medicago microsymbiont Ensifer (Sinorhizobium) medicae strain WSM419.</title>
        <authorList>
            <person name="Reeve W."/>
            <person name="Chain P."/>
            <person name="O'Hara G."/>
            <person name="Ardley J."/>
            <person name="Nandesena K."/>
            <person name="Brau L."/>
            <person name="Tiwari R."/>
            <person name="Malfatti S."/>
            <person name="Kiss H."/>
            <person name="Lapidus A."/>
            <person name="Copeland A."/>
            <person name="Nolan M."/>
            <person name="Land M."/>
            <person name="Hauser L."/>
            <person name="Chang Y.J."/>
            <person name="Ivanova N."/>
            <person name="Mavromatis K."/>
            <person name="Markowitz V."/>
            <person name="Kyrpides N."/>
            <person name="Gollagher M."/>
            <person name="Yates R."/>
            <person name="Dilworth M."/>
            <person name="Howieson J."/>
        </authorList>
    </citation>
    <scope>NUCLEOTIDE SEQUENCE [LARGE SCALE GENOMIC DNA]</scope>
    <source>
        <strain evidence="2 3">WSM419</strain>
        <plasmid evidence="3">Plasmid pSMED03</plasmid>
    </source>
</reference>
<evidence type="ECO:0000313" key="3">
    <source>
        <dbReference type="Proteomes" id="UP000001108"/>
    </source>
</evidence>
<dbReference type="AlphaFoldDB" id="A6UN02"/>
<evidence type="ECO:0000256" key="1">
    <source>
        <dbReference type="SAM" id="MobiDB-lite"/>
    </source>
</evidence>